<dbReference type="HOGENOM" id="CLU_2920378_0_0_5"/>
<dbReference type="AlphaFoldDB" id="A0A0A7PBV7"/>
<name>A0A0A7PBV7_9SPHN</name>
<gene>
    <name evidence="1" type="ORF">SKP52_02495</name>
</gene>
<accession>A0A0A7PBV7</accession>
<dbReference type="STRING" id="1515612.SKP52_02495"/>
<sequence>MAARHSTPTPKPWSADETDRLADLIADGFSFGGASRTLGCTRNSCVSRFRLISQQYGWQAA</sequence>
<evidence type="ECO:0000313" key="2">
    <source>
        <dbReference type="Proteomes" id="UP000030907"/>
    </source>
</evidence>
<proteinExistence type="predicted"/>
<protein>
    <recommendedName>
        <fullName evidence="3">Myb-like domain-containing protein</fullName>
    </recommendedName>
</protein>
<evidence type="ECO:0000313" key="1">
    <source>
        <dbReference type="EMBL" id="AJA07434.1"/>
    </source>
</evidence>
<dbReference type="EMBL" id="CP009122">
    <property type="protein sequence ID" value="AJA07434.1"/>
    <property type="molecule type" value="Genomic_DNA"/>
</dbReference>
<organism evidence="1 2">
    <name type="scientific">Sphingopyxis fribergensis</name>
    <dbReference type="NCBI Taxonomy" id="1515612"/>
    <lineage>
        <taxon>Bacteria</taxon>
        <taxon>Pseudomonadati</taxon>
        <taxon>Pseudomonadota</taxon>
        <taxon>Alphaproteobacteria</taxon>
        <taxon>Sphingomonadales</taxon>
        <taxon>Sphingomonadaceae</taxon>
        <taxon>Sphingopyxis</taxon>
    </lineage>
</organism>
<dbReference type="Proteomes" id="UP000030907">
    <property type="component" value="Chromosome"/>
</dbReference>
<keyword evidence="2" id="KW-1185">Reference proteome</keyword>
<dbReference type="KEGG" id="sphk:SKP52_02495"/>
<evidence type="ECO:0008006" key="3">
    <source>
        <dbReference type="Google" id="ProtNLM"/>
    </source>
</evidence>
<reference evidence="1 2" key="1">
    <citation type="journal article" date="2015" name="Int. J. Syst. Evol. Microbiol.">
        <title>Description of Sphingopyxis fribergensis sp. nov. - a soil bacterium with the ability to degrade styrene and phenylacetic acid.</title>
        <authorList>
            <person name="Oelschlagel M."/>
            <person name="Ruckert C."/>
            <person name="Kalinowski J."/>
            <person name="Schmidt G."/>
            <person name="Schlomann M."/>
            <person name="Tischler D."/>
        </authorList>
    </citation>
    <scope>NUCLEOTIDE SEQUENCE [LARGE SCALE GENOMIC DNA]</scope>
    <source>
        <strain evidence="1 2">Kp5.2</strain>
    </source>
</reference>